<evidence type="ECO:0000256" key="3">
    <source>
        <dbReference type="ARBA" id="ARBA00022448"/>
    </source>
</evidence>
<keyword evidence="4" id="KW-0410">Iron transport</keyword>
<proteinExistence type="inferred from homology"/>
<evidence type="ECO:0000313" key="9">
    <source>
        <dbReference type="Proteomes" id="UP001161406"/>
    </source>
</evidence>
<dbReference type="PROSITE" id="PS50983">
    <property type="entry name" value="FE_B12_PBP"/>
    <property type="match status" value="1"/>
</dbReference>
<keyword evidence="4" id="KW-0408">Iron</keyword>
<evidence type="ECO:0000259" key="7">
    <source>
        <dbReference type="PROSITE" id="PS50983"/>
    </source>
</evidence>
<dbReference type="InterPro" id="IPR051313">
    <property type="entry name" value="Bact_iron-sidero_bind"/>
</dbReference>
<comment type="similarity">
    <text evidence="2">Belongs to the bacterial solute-binding protein 8 family.</text>
</comment>
<reference evidence="8" key="2">
    <citation type="submission" date="2023-01" db="EMBL/GenBank/DDBJ databases">
        <title>Draft genome sequence of Devosia yakushimensis strain NBRC 103855.</title>
        <authorList>
            <person name="Sun Q."/>
            <person name="Mori K."/>
        </authorList>
    </citation>
    <scope>NUCLEOTIDE SEQUENCE</scope>
    <source>
        <strain evidence="8">NBRC 103855</strain>
    </source>
</reference>
<dbReference type="Pfam" id="PF01497">
    <property type="entry name" value="Peripla_BP_2"/>
    <property type="match status" value="1"/>
</dbReference>
<dbReference type="PANTHER" id="PTHR30532">
    <property type="entry name" value="IRON III DICITRATE-BINDING PERIPLASMIC PROTEIN"/>
    <property type="match status" value="1"/>
</dbReference>
<keyword evidence="5 6" id="KW-0732">Signal</keyword>
<dbReference type="SUPFAM" id="SSF53807">
    <property type="entry name" value="Helical backbone' metal receptor"/>
    <property type="match status" value="1"/>
</dbReference>
<evidence type="ECO:0000256" key="1">
    <source>
        <dbReference type="ARBA" id="ARBA00004196"/>
    </source>
</evidence>
<dbReference type="PANTHER" id="PTHR30532:SF1">
    <property type="entry name" value="IRON(3+)-HYDROXAMATE-BINDING PROTEIN FHUD"/>
    <property type="match status" value="1"/>
</dbReference>
<name>A0ABQ5UA78_9HYPH</name>
<feature type="chain" id="PRO_5046537352" evidence="6">
    <location>
        <begin position="23"/>
        <end position="317"/>
    </location>
</feature>
<evidence type="ECO:0000256" key="5">
    <source>
        <dbReference type="ARBA" id="ARBA00022729"/>
    </source>
</evidence>
<dbReference type="Proteomes" id="UP001161406">
    <property type="component" value="Unassembled WGS sequence"/>
</dbReference>
<evidence type="ECO:0000313" key="8">
    <source>
        <dbReference type="EMBL" id="GLQ08073.1"/>
    </source>
</evidence>
<accession>A0ABQ5UA78</accession>
<gene>
    <name evidence="8" type="ORF">GCM10007913_00050</name>
</gene>
<protein>
    <submittedName>
        <fullName evidence="8">Protein translocase component YidC</fullName>
    </submittedName>
</protein>
<keyword evidence="3" id="KW-0813">Transport</keyword>
<dbReference type="EMBL" id="BSNG01000001">
    <property type="protein sequence ID" value="GLQ08073.1"/>
    <property type="molecule type" value="Genomic_DNA"/>
</dbReference>
<keyword evidence="9" id="KW-1185">Reference proteome</keyword>
<organism evidence="8 9">
    <name type="scientific">Devosia yakushimensis</name>
    <dbReference type="NCBI Taxonomy" id="470028"/>
    <lineage>
        <taxon>Bacteria</taxon>
        <taxon>Pseudomonadati</taxon>
        <taxon>Pseudomonadota</taxon>
        <taxon>Alphaproteobacteria</taxon>
        <taxon>Hyphomicrobiales</taxon>
        <taxon>Devosiaceae</taxon>
        <taxon>Devosia</taxon>
    </lineage>
</organism>
<keyword evidence="4" id="KW-0406">Ion transport</keyword>
<dbReference type="RefSeq" id="WP_284386718.1">
    <property type="nucleotide sequence ID" value="NZ_BSNG01000001.1"/>
</dbReference>
<evidence type="ECO:0000256" key="2">
    <source>
        <dbReference type="ARBA" id="ARBA00008814"/>
    </source>
</evidence>
<reference evidence="8" key="1">
    <citation type="journal article" date="2014" name="Int. J. Syst. Evol. Microbiol.">
        <title>Complete genome of a new Firmicutes species belonging to the dominant human colonic microbiota ('Ruminococcus bicirculans') reveals two chromosomes and a selective capacity to utilize plant glucans.</title>
        <authorList>
            <consortium name="NISC Comparative Sequencing Program"/>
            <person name="Wegmann U."/>
            <person name="Louis P."/>
            <person name="Goesmann A."/>
            <person name="Henrissat B."/>
            <person name="Duncan S.H."/>
            <person name="Flint H.J."/>
        </authorList>
    </citation>
    <scope>NUCLEOTIDE SEQUENCE</scope>
    <source>
        <strain evidence="8">NBRC 103855</strain>
    </source>
</reference>
<comment type="subcellular location">
    <subcellularLocation>
        <location evidence="1">Cell envelope</location>
    </subcellularLocation>
</comment>
<feature type="domain" description="Fe/B12 periplasmic-binding" evidence="7">
    <location>
        <begin position="44"/>
        <end position="312"/>
    </location>
</feature>
<sequence>MRIFPALAGALLCLAMLSAAMAQETVTVTDDLGRTVEIPAHPSRIASLDDLRLSVPLIELGVFPVASHGRPSDNGPYIRASKILTGVDFDNSGIVFLGNDLDIEALAKAEPDLIVTLASRDSPVDQLEKIAPTLVFDPAVSDYLGIYDRLAEITGTQAKLDFLETRYATQLAQLRRLVDAPSITVSVISGSDGAISVLHTFGSLGIVLRDAGFAFPAVYADIAEGSEVELSAEYLPQVDADIIFDSFRADRNETPADARARMSEVIEGYCEALWACSNGQYVILPREEIYAISYEGLSTAINMITALMSAQDLQLRP</sequence>
<dbReference type="Gene3D" id="3.40.50.1980">
    <property type="entry name" value="Nitrogenase molybdenum iron protein domain"/>
    <property type="match status" value="2"/>
</dbReference>
<feature type="signal peptide" evidence="6">
    <location>
        <begin position="1"/>
        <end position="22"/>
    </location>
</feature>
<dbReference type="InterPro" id="IPR002491">
    <property type="entry name" value="ABC_transptr_periplasmic_BD"/>
</dbReference>
<evidence type="ECO:0000256" key="6">
    <source>
        <dbReference type="SAM" id="SignalP"/>
    </source>
</evidence>
<evidence type="ECO:0000256" key="4">
    <source>
        <dbReference type="ARBA" id="ARBA00022496"/>
    </source>
</evidence>
<comment type="caution">
    <text evidence="8">The sequence shown here is derived from an EMBL/GenBank/DDBJ whole genome shotgun (WGS) entry which is preliminary data.</text>
</comment>